<dbReference type="Proteomes" id="UP000799771">
    <property type="component" value="Unassembled WGS sequence"/>
</dbReference>
<sequence length="315" mass="35826">MSSPHRCPTIWSFPRGSPRQPDKEHTIRNDERDAEHVHEKEGEDTDANQLRDTMTAGFERLDVGSVGIEDLQGQNTQLEKDKNMCLEEGVTFTPLIDPAWRYTRKPGGLGLYSRIGKSRQETLEQANMLAAEVAPFKAEITQLEAKVEKLEEEKKHDQEKALEQIDTLTAEVAQSKAEVAQLEAKVEELEEEKFFKRCTLEHIETLTAEVGQLKAENAQSKAKVEKLEEEKKHDQEKALEQTYTLIAEVGQLKAENAQLKAENAQLKAENAQSKAKVKKQKEERKELIESMGVHIQWVGDELRVLEAKRMELTSK</sequence>
<name>A0A6A5ZY96_9PLEO</name>
<proteinExistence type="predicted"/>
<evidence type="ECO:0000313" key="3">
    <source>
        <dbReference type="EMBL" id="KAF2123757.1"/>
    </source>
</evidence>
<dbReference type="Gene3D" id="1.20.5.340">
    <property type="match status" value="1"/>
</dbReference>
<dbReference type="EMBL" id="ML977522">
    <property type="protein sequence ID" value="KAF2123757.1"/>
    <property type="molecule type" value="Genomic_DNA"/>
</dbReference>
<dbReference type="AlphaFoldDB" id="A0A6A5ZY96"/>
<organism evidence="3 4">
    <name type="scientific">Dothidotthia symphoricarpi CBS 119687</name>
    <dbReference type="NCBI Taxonomy" id="1392245"/>
    <lineage>
        <taxon>Eukaryota</taxon>
        <taxon>Fungi</taxon>
        <taxon>Dikarya</taxon>
        <taxon>Ascomycota</taxon>
        <taxon>Pezizomycotina</taxon>
        <taxon>Dothideomycetes</taxon>
        <taxon>Pleosporomycetidae</taxon>
        <taxon>Pleosporales</taxon>
        <taxon>Dothidotthiaceae</taxon>
        <taxon>Dothidotthia</taxon>
    </lineage>
</organism>
<feature type="coiled-coil region" evidence="1">
    <location>
        <begin position="133"/>
        <end position="290"/>
    </location>
</feature>
<evidence type="ECO:0000256" key="2">
    <source>
        <dbReference type="SAM" id="MobiDB-lite"/>
    </source>
</evidence>
<feature type="compositionally biased region" description="Basic and acidic residues" evidence="2">
    <location>
        <begin position="20"/>
        <end position="41"/>
    </location>
</feature>
<evidence type="ECO:0000313" key="4">
    <source>
        <dbReference type="Proteomes" id="UP000799771"/>
    </source>
</evidence>
<gene>
    <name evidence="3" type="ORF">P153DRAFT_145694</name>
</gene>
<dbReference type="GeneID" id="54402574"/>
<evidence type="ECO:0000256" key="1">
    <source>
        <dbReference type="SAM" id="Coils"/>
    </source>
</evidence>
<protein>
    <submittedName>
        <fullName evidence="3">Uncharacterized protein</fullName>
    </submittedName>
</protein>
<reference evidence="3" key="1">
    <citation type="journal article" date="2020" name="Stud. Mycol.">
        <title>101 Dothideomycetes genomes: a test case for predicting lifestyles and emergence of pathogens.</title>
        <authorList>
            <person name="Haridas S."/>
            <person name="Albert R."/>
            <person name="Binder M."/>
            <person name="Bloem J."/>
            <person name="Labutti K."/>
            <person name="Salamov A."/>
            <person name="Andreopoulos B."/>
            <person name="Baker S."/>
            <person name="Barry K."/>
            <person name="Bills G."/>
            <person name="Bluhm B."/>
            <person name="Cannon C."/>
            <person name="Castanera R."/>
            <person name="Culley D."/>
            <person name="Daum C."/>
            <person name="Ezra D."/>
            <person name="Gonzalez J."/>
            <person name="Henrissat B."/>
            <person name="Kuo A."/>
            <person name="Liang C."/>
            <person name="Lipzen A."/>
            <person name="Lutzoni F."/>
            <person name="Magnuson J."/>
            <person name="Mondo S."/>
            <person name="Nolan M."/>
            <person name="Ohm R."/>
            <person name="Pangilinan J."/>
            <person name="Park H.-J."/>
            <person name="Ramirez L."/>
            <person name="Alfaro M."/>
            <person name="Sun H."/>
            <person name="Tritt A."/>
            <person name="Yoshinaga Y."/>
            <person name="Zwiers L.-H."/>
            <person name="Turgeon B."/>
            <person name="Goodwin S."/>
            <person name="Spatafora J."/>
            <person name="Crous P."/>
            <person name="Grigoriev I."/>
        </authorList>
    </citation>
    <scope>NUCLEOTIDE SEQUENCE</scope>
    <source>
        <strain evidence="3">CBS 119687</strain>
    </source>
</reference>
<keyword evidence="4" id="KW-1185">Reference proteome</keyword>
<dbReference type="RefSeq" id="XP_033518151.1">
    <property type="nucleotide sequence ID" value="XM_033662142.1"/>
</dbReference>
<feature type="region of interest" description="Disordered" evidence="2">
    <location>
        <begin position="1"/>
        <end position="50"/>
    </location>
</feature>
<accession>A0A6A5ZY96</accession>
<keyword evidence="1" id="KW-0175">Coiled coil</keyword>